<comment type="caution">
    <text evidence="3">The sequence shown here is derived from an EMBL/GenBank/DDBJ whole genome shotgun (WGS) entry which is preliminary data.</text>
</comment>
<feature type="chain" id="PRO_5001461774" evidence="1">
    <location>
        <begin position="24"/>
        <end position="269"/>
    </location>
</feature>
<proteinExistence type="predicted"/>
<reference evidence="3" key="1">
    <citation type="submission" date="2014-02" db="EMBL/GenBank/DDBJ databases">
        <title>Expanding our view of genomic diversity in Candidatus Accumulibacter clades.</title>
        <authorList>
            <person name="Skennerton C.T."/>
            <person name="Barr J.J."/>
            <person name="Slater F.R."/>
            <person name="Bond P.L."/>
            <person name="Tyson G.W."/>
        </authorList>
    </citation>
    <scope>NUCLEOTIDE SEQUENCE [LARGE SCALE GENOMIC DNA]</scope>
</reference>
<keyword evidence="1" id="KW-0732">Signal</keyword>
<evidence type="ECO:0000259" key="2">
    <source>
        <dbReference type="Pfam" id="PF07589"/>
    </source>
</evidence>
<dbReference type="InterPro" id="IPR013424">
    <property type="entry name" value="Ice-binding_C"/>
</dbReference>
<dbReference type="AlphaFoldDB" id="A0A011QLN4"/>
<evidence type="ECO:0000256" key="1">
    <source>
        <dbReference type="SAM" id="SignalP"/>
    </source>
</evidence>
<evidence type="ECO:0000313" key="4">
    <source>
        <dbReference type="Proteomes" id="UP000022141"/>
    </source>
</evidence>
<name>A0A011QLN4_ACCRE</name>
<accession>A0A011QLN4</accession>
<dbReference type="NCBIfam" id="TIGR02595">
    <property type="entry name" value="PEP_CTERM"/>
    <property type="match status" value="1"/>
</dbReference>
<feature type="signal peptide" evidence="1">
    <location>
        <begin position="1"/>
        <end position="23"/>
    </location>
</feature>
<dbReference type="Pfam" id="PF07589">
    <property type="entry name" value="PEP-CTERM"/>
    <property type="match status" value="1"/>
</dbReference>
<organism evidence="3 4">
    <name type="scientific">Accumulibacter regalis</name>
    <dbReference type="NCBI Taxonomy" id="522306"/>
    <lineage>
        <taxon>Bacteria</taxon>
        <taxon>Pseudomonadati</taxon>
        <taxon>Pseudomonadota</taxon>
        <taxon>Betaproteobacteria</taxon>
        <taxon>Candidatus Accumulibacter</taxon>
    </lineage>
</organism>
<gene>
    <name evidence="3" type="ORF">AW11_01196</name>
</gene>
<feature type="domain" description="Ice-binding protein C-terminal" evidence="2">
    <location>
        <begin position="243"/>
        <end position="264"/>
    </location>
</feature>
<protein>
    <submittedName>
        <fullName evidence="3">PEP-CTERM motif protein</fullName>
    </submittedName>
</protein>
<sequence length="269" mass="27511">MKKRMLASAICGLGLMASGAASATVIGGVDFGPFGFHIDTTTLAETFVGANGDIARGYGVVNTINGNNAYAGTDKLFFIFDNYVAKDYTPTTVNFSGGVIKIYKRADFNLLLQGSEGVGGNLDLIDDGILWATMTGHAQQGTVNTLSASGQFTGASLSFTGAGLLDIDQTPGTGLLDVQTRLNGNDIPDGVAPGFGFADVALTTSANNFVLNPFDNTTGCRTGGAVAGQWCLAGSADLRGTIIPEPGVLALLGIGLLGVVTSRRKSKAA</sequence>
<evidence type="ECO:0000313" key="3">
    <source>
        <dbReference type="EMBL" id="EXI89920.1"/>
    </source>
</evidence>
<dbReference type="EMBL" id="JEMY01000012">
    <property type="protein sequence ID" value="EXI89920.1"/>
    <property type="molecule type" value="Genomic_DNA"/>
</dbReference>
<keyword evidence="4" id="KW-1185">Reference proteome</keyword>
<dbReference type="Proteomes" id="UP000022141">
    <property type="component" value="Unassembled WGS sequence"/>
</dbReference>
<dbReference type="PATRIC" id="fig|1454004.3.peg.1250"/>